<dbReference type="InterPro" id="IPR002893">
    <property type="entry name" value="Znf_MYND"/>
</dbReference>
<reference evidence="6" key="1">
    <citation type="submission" date="2020-05" db="EMBL/GenBank/DDBJ databases">
        <title>Mycena genomes resolve the evolution of fungal bioluminescence.</title>
        <authorList>
            <person name="Tsai I.J."/>
        </authorList>
    </citation>
    <scope>NUCLEOTIDE SEQUENCE</scope>
    <source>
        <strain evidence="6">160909Yilan</strain>
    </source>
</reference>
<evidence type="ECO:0000256" key="4">
    <source>
        <dbReference type="PROSITE-ProRule" id="PRU00134"/>
    </source>
</evidence>
<comment type="caution">
    <text evidence="6">The sequence shown here is derived from an EMBL/GenBank/DDBJ whole genome shotgun (WGS) entry which is preliminary data.</text>
</comment>
<proteinExistence type="predicted"/>
<keyword evidence="1" id="KW-0479">Metal-binding</keyword>
<name>A0A8H7DN39_9AGAR</name>
<evidence type="ECO:0000313" key="6">
    <source>
        <dbReference type="EMBL" id="KAF7378448.1"/>
    </source>
</evidence>
<dbReference type="Proteomes" id="UP000623467">
    <property type="component" value="Unassembled WGS sequence"/>
</dbReference>
<evidence type="ECO:0000256" key="2">
    <source>
        <dbReference type="ARBA" id="ARBA00022771"/>
    </source>
</evidence>
<dbReference type="SUPFAM" id="SSF144232">
    <property type="entry name" value="HIT/MYND zinc finger-like"/>
    <property type="match status" value="1"/>
</dbReference>
<keyword evidence="3" id="KW-0862">Zinc</keyword>
<gene>
    <name evidence="6" type="ORF">MSAN_00271800</name>
</gene>
<dbReference type="AlphaFoldDB" id="A0A8H7DN39"/>
<keyword evidence="7" id="KW-1185">Reference proteome</keyword>
<protein>
    <submittedName>
        <fullName evidence="6">MYND-type domain-containing protein</fullName>
    </submittedName>
</protein>
<accession>A0A8H7DN39</accession>
<dbReference type="Gene3D" id="6.10.140.2220">
    <property type="match status" value="1"/>
</dbReference>
<keyword evidence="2 4" id="KW-0863">Zinc-finger</keyword>
<dbReference type="OrthoDB" id="3064659at2759"/>
<dbReference type="EMBL" id="JACAZH010000001">
    <property type="protein sequence ID" value="KAF7378448.1"/>
    <property type="molecule type" value="Genomic_DNA"/>
</dbReference>
<organism evidence="6 7">
    <name type="scientific">Mycena sanguinolenta</name>
    <dbReference type="NCBI Taxonomy" id="230812"/>
    <lineage>
        <taxon>Eukaryota</taxon>
        <taxon>Fungi</taxon>
        <taxon>Dikarya</taxon>
        <taxon>Basidiomycota</taxon>
        <taxon>Agaricomycotina</taxon>
        <taxon>Agaricomycetes</taxon>
        <taxon>Agaricomycetidae</taxon>
        <taxon>Agaricales</taxon>
        <taxon>Marasmiineae</taxon>
        <taxon>Mycenaceae</taxon>
        <taxon>Mycena</taxon>
    </lineage>
</organism>
<sequence length="585" mass="65149">MPRTHPSLDLSSISRLPAHLRTRATAAASGSSEETLSLLDGLPDIAKRHLSSLLPVFYAGLDVAPSRISEVLAKFDSSGWSSIQPQIMQVHRCLRGLLYLAASKVIPRTASVDIWHNLWPWIEFLDEYDECLPSDGLPDVVTRYDTFISLIRFLHDEDNDAAARKVIDPTPGLYIVIGRAWRHFILAGHEDGITDVSHFFELGKWNSTFHTQDLIIGVGGRANLASTIVSHITHLLPGPDSDVTQQSLFALTGTVYMVDNHGDAALKDALLSSGIITALTTATRTLCRSTFPLSRPVLGGFFSVMVKHISSYSPALVVESLRAGLLETVFISPVWLSVFSSCLLFLLKDLLPGLTVYHSVLMQLQTSLPKVRDRDPAIIGDEALLAHWKSFITLAESRLRILNKYNTGALTRMRVCDNLKCGRNRLKQELKRCGGCLSAFYCSETCQANDWRHGGHRHGCHELSLRRDGIGPFYVPSCTALLYHEFALRRAKIADHHRLFALQYPSRPPCIRFDFSTGACMFQLWPLDDEPLGSDFKFDVERARRSGGQLQLHLMKVVHEGDSRFWPFLSYVKSGNLVYGPAASA</sequence>
<evidence type="ECO:0000256" key="1">
    <source>
        <dbReference type="ARBA" id="ARBA00022723"/>
    </source>
</evidence>
<evidence type="ECO:0000259" key="5">
    <source>
        <dbReference type="PROSITE" id="PS50865"/>
    </source>
</evidence>
<feature type="domain" description="MYND-type" evidence="5">
    <location>
        <begin position="418"/>
        <end position="460"/>
    </location>
</feature>
<dbReference type="PROSITE" id="PS50865">
    <property type="entry name" value="ZF_MYND_2"/>
    <property type="match status" value="1"/>
</dbReference>
<dbReference type="GO" id="GO:0008270">
    <property type="term" value="F:zinc ion binding"/>
    <property type="evidence" value="ECO:0007669"/>
    <property type="project" value="UniProtKB-KW"/>
</dbReference>
<evidence type="ECO:0000256" key="3">
    <source>
        <dbReference type="ARBA" id="ARBA00022833"/>
    </source>
</evidence>
<evidence type="ECO:0000313" key="7">
    <source>
        <dbReference type="Proteomes" id="UP000623467"/>
    </source>
</evidence>
<dbReference type="Pfam" id="PF01753">
    <property type="entry name" value="zf-MYND"/>
    <property type="match status" value="1"/>
</dbReference>